<feature type="region of interest" description="Disordered" evidence="1">
    <location>
        <begin position="14"/>
        <end position="51"/>
    </location>
</feature>
<evidence type="ECO:0000259" key="2">
    <source>
        <dbReference type="PROSITE" id="PS50994"/>
    </source>
</evidence>
<name>A0A0D6LCB3_9BILA</name>
<evidence type="ECO:0000313" key="4">
    <source>
        <dbReference type="Proteomes" id="UP000054495"/>
    </source>
</evidence>
<evidence type="ECO:0000313" key="3">
    <source>
        <dbReference type="EMBL" id="EPB68878.1"/>
    </source>
</evidence>
<dbReference type="InterPro" id="IPR036397">
    <property type="entry name" value="RNaseH_sf"/>
</dbReference>
<feature type="domain" description="Integrase catalytic" evidence="2">
    <location>
        <begin position="1120"/>
        <end position="1244"/>
    </location>
</feature>
<gene>
    <name evidence="3" type="ORF">ANCCEY_12033</name>
</gene>
<dbReference type="PROSITE" id="PS50994">
    <property type="entry name" value="INTEGRASE"/>
    <property type="match status" value="1"/>
</dbReference>
<dbReference type="InterPro" id="IPR008737">
    <property type="entry name" value="DUF1758"/>
</dbReference>
<dbReference type="InterPro" id="IPR008042">
    <property type="entry name" value="Retrotrans_Pao"/>
</dbReference>
<proteinExistence type="predicted"/>
<accession>A0A0D6LCB3</accession>
<dbReference type="GO" id="GO:0003676">
    <property type="term" value="F:nucleic acid binding"/>
    <property type="evidence" value="ECO:0007669"/>
    <property type="project" value="InterPro"/>
</dbReference>
<dbReference type="SUPFAM" id="SSF56672">
    <property type="entry name" value="DNA/RNA polymerases"/>
    <property type="match status" value="1"/>
</dbReference>
<dbReference type="PANTHER" id="PTHR47331">
    <property type="entry name" value="PHD-TYPE DOMAIN-CONTAINING PROTEIN"/>
    <property type="match status" value="1"/>
</dbReference>
<dbReference type="InterPro" id="IPR012337">
    <property type="entry name" value="RNaseH-like_sf"/>
</dbReference>
<dbReference type="Gene3D" id="3.30.420.10">
    <property type="entry name" value="Ribonuclease H-like superfamily/Ribonuclease H"/>
    <property type="match status" value="1"/>
</dbReference>
<dbReference type="GO" id="GO:0015074">
    <property type="term" value="P:DNA integration"/>
    <property type="evidence" value="ECO:0007669"/>
    <property type="project" value="InterPro"/>
</dbReference>
<dbReference type="InterPro" id="IPR043502">
    <property type="entry name" value="DNA/RNA_pol_sf"/>
</dbReference>
<evidence type="ECO:0000256" key="1">
    <source>
        <dbReference type="SAM" id="MobiDB-lite"/>
    </source>
</evidence>
<reference evidence="3 4" key="1">
    <citation type="submission" date="2013-05" db="EMBL/GenBank/DDBJ databases">
        <title>Draft genome of the parasitic nematode Anyclostoma ceylanicum.</title>
        <authorList>
            <person name="Mitreva M."/>
        </authorList>
    </citation>
    <scope>NUCLEOTIDE SEQUENCE [LARGE SCALE GENOMIC DNA]</scope>
</reference>
<dbReference type="PANTHER" id="PTHR47331:SF1">
    <property type="entry name" value="GAG-LIKE PROTEIN"/>
    <property type="match status" value="1"/>
</dbReference>
<dbReference type="SUPFAM" id="SSF53098">
    <property type="entry name" value="Ribonuclease H-like"/>
    <property type="match status" value="1"/>
</dbReference>
<dbReference type="GO" id="GO:0042575">
    <property type="term" value="C:DNA polymerase complex"/>
    <property type="evidence" value="ECO:0007669"/>
    <property type="project" value="UniProtKB-ARBA"/>
</dbReference>
<dbReference type="Proteomes" id="UP000054495">
    <property type="component" value="Unassembled WGS sequence"/>
</dbReference>
<feature type="compositionally biased region" description="Basic and acidic residues" evidence="1">
    <location>
        <begin position="28"/>
        <end position="38"/>
    </location>
</feature>
<keyword evidence="4" id="KW-1185">Reference proteome</keyword>
<sequence length="1514" mass="171558">MELHCKTAHLPREDGYVSLHKSPKKKPREATRHFDRTTWTRKNRSSPTINSKSRGCIFCESKQHTKHRTKECTSKRCCQTCSKRHHTSLCFQTSGGDRVSKKLLQPTPPTTIIRESSAQHVHFTSDSEHATCAENDNSEREIVATTNTPEPQPITCSSTPVLLMCAEVDVFNPNSPERTIRATAFLDSGSSRSYITTELAALLELRTEEKEEISMYTFGTLEPIPLPATRHVIGIKTSKGTHILSVKALQILTNDMKIAHLDDELNDVNIVTTSSKKPSILIGADYFWTIMLSDDFYVKTLPNGYQLVHSSVGDIITGKPLRPPKNIDYCYNSTTNDQDSLDELLQRFWNLESQGILDNPISSDDKICLRKFNETIFYDNSEGRYVVELPFKGDKKVLPTNAQLAYARLAQNVKVLQLTPGLIEEYHKLIQDQLARGIIEELQDPQPAVGSHYLAHHAVISEGSKTTKIRCVYDGSAKTKNNLSLNDLLFRGPVLLPDLTGLLLRIRMTPILIASDIEKAFLMIGLNDESKDFTRFLWLKDPHKPLVPKNIATYRFRRVTFGLVVSPFVLAGTIRYHLMMTETPLAKELIRNTYVDNTFYGVETIDEGMRFYNESKQLFKEAGMNLRQYVSNSSHLNNFFIEKEGTKITDNNKVLGITWSVKDDQFLIKLPKIPNPDTTWTKRQVLKVVASAYDPLGWCSPVLFTSKLFLQSLWKEKLGWDEALSPHLVTAWKEITTNWTTAKITLPRQILTGSKSTSTFEIHVFTDASKSGYCAVAYLVEINHKRTSTLLMSKARLSPLKCTLTIPRLELSAITLGAKLLKHICSNLDVPIEQTFIWSDSNVALTWIKSKNSLPLFIQNRIKNIKENAPDAVLRYVPGENNPADVGSRGVAIQNLIPYETWWEGPGFLLQAQDHWPTDISSEHDQTYCHAKDDKPMSPTPVLLLQSERFSNWQRLLRVVFLIVLFVVKKSNQARKHFGESKSALYNKAEMILFRQAQLQYPPSPEIKDQLKLFKCAETNLWKSKGRVDNADLPAETITPIYLPRESHITSLYILHIHRTNNHCGINQTLTELRRRVWITKGRLTTKRTLNKLRFHCKRYKAQPFKLPEFPVHPARRVTRPLYPFEKAGMDYTGPLPYKTDSNTTEKYWLLLLTCLNTRAIYIYIVLDMSAKTLLHTLRRFFATIAYPKWIVCDNSKTFKSIAELHESLSMGNEEETDIVDYCARRKIDFKFIPSYSPWQDAKTRCPSELTVPKTVIYATNCVSKGVAIAKYQLDGKDKLCWFPISCPLGAIQIPIPFRHNHAICGRKCLCPVWATSCSFSTSSRTASSKVSAIPFEIASYVPSHVCSFQPSSKCDSKKKIGTFNQVELYDGTLLVVPELHIAIKEYLDPEDFVCFDLKGSQQPPKQPYTGTSYFCDKNECHDNAPLFCTFGAPSAIFTTPTGSFVVKAWGITTRTYYGHLPYTSPNVTISITCIKGGAEVTTNLPVDALEACIGNYCLFVTNSTDSQYGQVEN</sequence>
<organism evidence="3 4">
    <name type="scientific">Ancylostoma ceylanicum</name>
    <dbReference type="NCBI Taxonomy" id="53326"/>
    <lineage>
        <taxon>Eukaryota</taxon>
        <taxon>Metazoa</taxon>
        <taxon>Ecdysozoa</taxon>
        <taxon>Nematoda</taxon>
        <taxon>Chromadorea</taxon>
        <taxon>Rhabditida</taxon>
        <taxon>Rhabditina</taxon>
        <taxon>Rhabditomorpha</taxon>
        <taxon>Strongyloidea</taxon>
        <taxon>Ancylostomatidae</taxon>
        <taxon>Ancylostomatinae</taxon>
        <taxon>Ancylostoma</taxon>
    </lineage>
</organism>
<dbReference type="Pfam" id="PF05585">
    <property type="entry name" value="DUF1758"/>
    <property type="match status" value="1"/>
</dbReference>
<protein>
    <submittedName>
        <fullName evidence="3">Pao retrotransposon peptidase</fullName>
    </submittedName>
</protein>
<dbReference type="Pfam" id="PF05380">
    <property type="entry name" value="Peptidase_A17"/>
    <property type="match status" value="1"/>
</dbReference>
<dbReference type="InterPro" id="IPR001584">
    <property type="entry name" value="Integrase_cat-core"/>
</dbReference>
<dbReference type="EMBL" id="KE125367">
    <property type="protein sequence ID" value="EPB68878.1"/>
    <property type="molecule type" value="Genomic_DNA"/>
</dbReference>